<organism evidence="10 11">
    <name type="scientific">Sphingobacterium paucimobilis HER1398</name>
    <dbReference type="NCBI Taxonomy" id="1346330"/>
    <lineage>
        <taxon>Bacteria</taxon>
        <taxon>Pseudomonadati</taxon>
        <taxon>Bacteroidota</taxon>
        <taxon>Sphingobacteriia</taxon>
        <taxon>Sphingobacteriales</taxon>
        <taxon>Sphingobacteriaceae</taxon>
        <taxon>Sphingobacterium</taxon>
    </lineage>
</organism>
<dbReference type="InterPro" id="IPR036259">
    <property type="entry name" value="MFS_trans_sf"/>
</dbReference>
<feature type="transmembrane region" description="Helical" evidence="8">
    <location>
        <begin position="342"/>
        <end position="362"/>
    </location>
</feature>
<dbReference type="InterPro" id="IPR004812">
    <property type="entry name" value="Efflux_drug-R_Bcr/CmlA"/>
</dbReference>
<feature type="transmembrane region" description="Helical" evidence="8">
    <location>
        <begin position="368"/>
        <end position="389"/>
    </location>
</feature>
<dbReference type="InterPro" id="IPR011701">
    <property type="entry name" value="MFS"/>
</dbReference>
<name>U2HVT8_9SPHI</name>
<feature type="transmembrane region" description="Helical" evidence="8">
    <location>
        <begin position="203"/>
        <end position="228"/>
    </location>
</feature>
<evidence type="ECO:0000256" key="7">
    <source>
        <dbReference type="ARBA" id="ARBA00023136"/>
    </source>
</evidence>
<dbReference type="Proteomes" id="UP000016584">
    <property type="component" value="Unassembled WGS sequence"/>
</dbReference>
<feature type="transmembrane region" description="Helical" evidence="8">
    <location>
        <begin position="132"/>
        <end position="154"/>
    </location>
</feature>
<feature type="transmembrane region" description="Helical" evidence="8">
    <location>
        <begin position="44"/>
        <end position="63"/>
    </location>
</feature>
<dbReference type="Pfam" id="PF07690">
    <property type="entry name" value="MFS_1"/>
    <property type="match status" value="1"/>
</dbReference>
<keyword evidence="4" id="KW-1003">Cell membrane</keyword>
<keyword evidence="5 8" id="KW-0812">Transmembrane</keyword>
<dbReference type="FunFam" id="1.20.1720.10:FF:000005">
    <property type="entry name" value="Bcr/CflA family efflux transporter"/>
    <property type="match status" value="1"/>
</dbReference>
<feature type="transmembrane region" description="Helical" evidence="8">
    <location>
        <begin position="160"/>
        <end position="182"/>
    </location>
</feature>
<dbReference type="RefSeq" id="WP_021069965.1">
    <property type="nucleotide sequence ID" value="NZ_ATDL01000014.1"/>
</dbReference>
<evidence type="ECO:0000256" key="5">
    <source>
        <dbReference type="ARBA" id="ARBA00022692"/>
    </source>
</evidence>
<feature type="transmembrane region" description="Helical" evidence="8">
    <location>
        <begin position="99"/>
        <end position="120"/>
    </location>
</feature>
<dbReference type="PROSITE" id="PS50850">
    <property type="entry name" value="MFS"/>
    <property type="match status" value="1"/>
</dbReference>
<evidence type="ECO:0000256" key="4">
    <source>
        <dbReference type="ARBA" id="ARBA00022475"/>
    </source>
</evidence>
<evidence type="ECO:0000256" key="2">
    <source>
        <dbReference type="ARBA" id="ARBA00006236"/>
    </source>
</evidence>
<gene>
    <name evidence="10" type="ORF">M472_12700</name>
</gene>
<dbReference type="OrthoDB" id="9800416at2"/>
<reference evidence="10 11" key="1">
    <citation type="journal article" date="2013" name="Genome Announc.">
        <title>The Draft Genome Sequence of Sphingomonas paucimobilis Strain HER1398 (Proteobacteria), Host to the Giant PAU Phage, Indicates That It Is a Member of the Genus Sphingobacterium (Bacteroidetes).</title>
        <authorList>
            <person name="White R.A.III."/>
            <person name="Suttle C.A."/>
        </authorList>
    </citation>
    <scope>NUCLEOTIDE SEQUENCE [LARGE SCALE GENOMIC DNA]</scope>
    <source>
        <strain evidence="10 11">HER1398</strain>
    </source>
</reference>
<keyword evidence="3" id="KW-0813">Transport</keyword>
<dbReference type="STRING" id="1346330.M472_12700"/>
<dbReference type="GO" id="GO:0042910">
    <property type="term" value="F:xenobiotic transmembrane transporter activity"/>
    <property type="evidence" value="ECO:0007669"/>
    <property type="project" value="InterPro"/>
</dbReference>
<feature type="transmembrane region" description="Helical" evidence="8">
    <location>
        <begin position="248"/>
        <end position="266"/>
    </location>
</feature>
<dbReference type="InterPro" id="IPR020846">
    <property type="entry name" value="MFS_dom"/>
</dbReference>
<evidence type="ECO:0000256" key="3">
    <source>
        <dbReference type="ARBA" id="ARBA00022448"/>
    </source>
</evidence>
<dbReference type="eggNOG" id="COG2814">
    <property type="taxonomic scope" value="Bacteria"/>
</dbReference>
<feature type="transmembrane region" description="Helical" evidence="8">
    <location>
        <begin position="278"/>
        <end position="298"/>
    </location>
</feature>
<sequence length="403" mass="44094">MHKNKKVILLILGLLSAIGPFSIDMYLPAFETISKDFNTSIDRVQLSLTAFFVGIAIGQIIYGPLLDRFGRKKPLIIGLFIYITTSILCVFTRDIESLIALRFLQALGSCAGMVASRAMVQDYYEPQEAARTFSLLMLVVAISPILAPSAGAFLMEHLDWHYIFITLASLGVLIIIGTIFFLPESYKGNPDFSLLPPAIIRQYWSVFINRTFISYCLIGSIAAAGLYAYLAGSSFIIQELYGLSKKEYGLIFAFVASALIIATQLNRQFLKRWSMSEISRIANCGQALVGIAMLVTVWTHTLNLQVLIALVFGYLLCQGFIFPNTSAMALAPFKQTAGSASALLGCLQMGLGAVSSGIVSLFHNGTEVPMLLVMCSCACIALLLHLFAVPPRQSTSEILEQTF</sequence>
<accession>U2HVT8</accession>
<evidence type="ECO:0000313" key="10">
    <source>
        <dbReference type="EMBL" id="ERJ59632.1"/>
    </source>
</evidence>
<dbReference type="Gene3D" id="1.20.1720.10">
    <property type="entry name" value="Multidrug resistance protein D"/>
    <property type="match status" value="1"/>
</dbReference>
<dbReference type="NCBIfam" id="TIGR00710">
    <property type="entry name" value="efflux_Bcr_CflA"/>
    <property type="match status" value="1"/>
</dbReference>
<evidence type="ECO:0000256" key="6">
    <source>
        <dbReference type="ARBA" id="ARBA00022989"/>
    </source>
</evidence>
<dbReference type="PANTHER" id="PTHR23502">
    <property type="entry name" value="MAJOR FACILITATOR SUPERFAMILY"/>
    <property type="match status" value="1"/>
</dbReference>
<evidence type="ECO:0000313" key="11">
    <source>
        <dbReference type="Proteomes" id="UP000016584"/>
    </source>
</evidence>
<dbReference type="GO" id="GO:1990961">
    <property type="term" value="P:xenobiotic detoxification by transmembrane export across the plasma membrane"/>
    <property type="evidence" value="ECO:0007669"/>
    <property type="project" value="InterPro"/>
</dbReference>
<keyword evidence="7 8" id="KW-0472">Membrane</keyword>
<evidence type="ECO:0000256" key="1">
    <source>
        <dbReference type="ARBA" id="ARBA00004651"/>
    </source>
</evidence>
<keyword evidence="6 8" id="KW-1133">Transmembrane helix</keyword>
<dbReference type="PATRIC" id="fig|1346330.5.peg.1790"/>
<evidence type="ECO:0000259" key="9">
    <source>
        <dbReference type="PROSITE" id="PS50850"/>
    </source>
</evidence>
<dbReference type="AlphaFoldDB" id="U2HVT8"/>
<dbReference type="SUPFAM" id="SSF103473">
    <property type="entry name" value="MFS general substrate transporter"/>
    <property type="match status" value="1"/>
</dbReference>
<comment type="subcellular location">
    <subcellularLocation>
        <location evidence="1">Cell membrane</location>
        <topology evidence="1">Multi-pass membrane protein</topology>
    </subcellularLocation>
</comment>
<dbReference type="CDD" id="cd17320">
    <property type="entry name" value="MFS_MdfA_MDR_like"/>
    <property type="match status" value="1"/>
</dbReference>
<feature type="transmembrane region" description="Helical" evidence="8">
    <location>
        <begin position="75"/>
        <end position="93"/>
    </location>
</feature>
<keyword evidence="11" id="KW-1185">Reference proteome</keyword>
<comment type="caution">
    <text evidence="10">The sequence shown here is derived from an EMBL/GenBank/DDBJ whole genome shotgun (WGS) entry which is preliminary data.</text>
</comment>
<evidence type="ECO:0000256" key="8">
    <source>
        <dbReference type="SAM" id="Phobius"/>
    </source>
</evidence>
<feature type="domain" description="Major facilitator superfamily (MFS) profile" evidence="9">
    <location>
        <begin position="8"/>
        <end position="393"/>
    </location>
</feature>
<protein>
    <recommendedName>
        <fullName evidence="9">Major facilitator superfamily (MFS) profile domain-containing protein</fullName>
    </recommendedName>
</protein>
<dbReference type="GO" id="GO:0005886">
    <property type="term" value="C:plasma membrane"/>
    <property type="evidence" value="ECO:0007669"/>
    <property type="project" value="UniProtKB-SubCell"/>
</dbReference>
<dbReference type="EMBL" id="ATDL01000014">
    <property type="protein sequence ID" value="ERJ59632.1"/>
    <property type="molecule type" value="Genomic_DNA"/>
</dbReference>
<comment type="similarity">
    <text evidence="2">Belongs to the major facilitator superfamily. Bcr/CmlA family.</text>
</comment>
<feature type="transmembrane region" description="Helical" evidence="8">
    <location>
        <begin position="304"/>
        <end position="322"/>
    </location>
</feature>
<proteinExistence type="inferred from homology"/>
<dbReference type="PANTHER" id="PTHR23502:SF132">
    <property type="entry name" value="POLYAMINE TRANSPORTER 2-RELATED"/>
    <property type="match status" value="1"/>
</dbReference>